<protein>
    <submittedName>
        <fullName evidence="1">Uncharacterized protein</fullName>
    </submittedName>
</protein>
<gene>
    <name evidence="1" type="ORF">VN97_g11966</name>
</gene>
<organism evidence="1 2">
    <name type="scientific">Penicillium thymicola</name>
    <dbReference type="NCBI Taxonomy" id="293382"/>
    <lineage>
        <taxon>Eukaryota</taxon>
        <taxon>Fungi</taxon>
        <taxon>Dikarya</taxon>
        <taxon>Ascomycota</taxon>
        <taxon>Pezizomycotina</taxon>
        <taxon>Eurotiomycetes</taxon>
        <taxon>Eurotiomycetidae</taxon>
        <taxon>Eurotiales</taxon>
        <taxon>Aspergillaceae</taxon>
        <taxon>Penicillium</taxon>
    </lineage>
</organism>
<reference evidence="1" key="1">
    <citation type="submission" date="2015-06" db="EMBL/GenBank/DDBJ databases">
        <authorList>
            <person name="Nguyen H."/>
        </authorList>
    </citation>
    <scope>NUCLEOTIDE SEQUENCE</scope>
    <source>
        <strain evidence="1">DAOM 180753</strain>
    </source>
</reference>
<keyword evidence="2" id="KW-1185">Reference proteome</keyword>
<evidence type="ECO:0000313" key="1">
    <source>
        <dbReference type="EMBL" id="KAJ9481511.1"/>
    </source>
</evidence>
<dbReference type="Proteomes" id="UP001227192">
    <property type="component" value="Unassembled WGS sequence"/>
</dbReference>
<reference evidence="1" key="2">
    <citation type="journal article" date="2016" name="Fungal Biol.">
        <title>Ochratoxin A production by Penicillium thymicola.</title>
        <authorList>
            <person name="Nguyen H.D.T."/>
            <person name="McMullin D.R."/>
            <person name="Ponomareva E."/>
            <person name="Riley R."/>
            <person name="Pomraning K.R."/>
            <person name="Baker S.E."/>
            <person name="Seifert K.A."/>
        </authorList>
    </citation>
    <scope>NUCLEOTIDE SEQUENCE</scope>
    <source>
        <strain evidence="1">DAOM 180753</strain>
    </source>
</reference>
<dbReference type="EMBL" id="LACB01000759">
    <property type="protein sequence ID" value="KAJ9481511.1"/>
    <property type="molecule type" value="Genomic_DNA"/>
</dbReference>
<name>A0AAI9X2F9_PENTH</name>
<sequence length="90" mass="10269">MEVRGFFLRINFPSVDIHAMSLCLCMQTETLIVCHSLCSWRLHIAVPSAQQPVPVVGAPYQIAIFHQIAIFPSFINFPYIFLLHHDVNCN</sequence>
<comment type="caution">
    <text evidence="1">The sequence shown here is derived from an EMBL/GenBank/DDBJ whole genome shotgun (WGS) entry which is preliminary data.</text>
</comment>
<accession>A0AAI9X2F9</accession>
<evidence type="ECO:0000313" key="2">
    <source>
        <dbReference type="Proteomes" id="UP001227192"/>
    </source>
</evidence>
<dbReference type="AlphaFoldDB" id="A0AAI9X2F9"/>
<proteinExistence type="predicted"/>